<accession>A0A7S0DP35</accession>
<feature type="region of interest" description="Disordered" evidence="1">
    <location>
        <begin position="23"/>
        <end position="47"/>
    </location>
</feature>
<proteinExistence type="predicted"/>
<feature type="region of interest" description="Disordered" evidence="1">
    <location>
        <begin position="130"/>
        <end position="223"/>
    </location>
</feature>
<evidence type="ECO:0000313" key="2">
    <source>
        <dbReference type="EMBL" id="CAD8458371.1"/>
    </source>
</evidence>
<name>A0A7S0DP35_9EUKA</name>
<protein>
    <recommendedName>
        <fullName evidence="3">Tudor domain-containing protein</fullName>
    </recommendedName>
</protein>
<feature type="compositionally biased region" description="Basic residues" evidence="1">
    <location>
        <begin position="183"/>
        <end position="199"/>
    </location>
</feature>
<dbReference type="AlphaFoldDB" id="A0A7S0DP35"/>
<gene>
    <name evidence="2" type="ORF">LAMO00422_LOCUS17322</name>
</gene>
<evidence type="ECO:0000256" key="1">
    <source>
        <dbReference type="SAM" id="MobiDB-lite"/>
    </source>
</evidence>
<sequence length="347" mass="38102">MISIPLHQSGVDEKRVRALSYDSGVGSPLARTHERRAGKPSTPGQHRGFSADTAVWWNYNDQWVEAKIESVLGDGYYDIGIVCNTTKTELGRDKVFGIEGCRLRLRKEWGGATGKGDMKLTAARATTQNLESFSTEKERATQSSIAAKYAKNSRKRRVVKNPTDSVKKSTARASQVKPSGGISRRRNQGSRYVPKRKSPKTLEPAKTIRPQADVKSRSSSAHVASRRLIEPILSISTESSPSAYSPGPLEPTPSLTRTVSAPWSYLGTSYDTTESALTSASSATMPSFMSRSFNPLLDPEPYLTPLGDPDDMFPNNILTGQKRSRVDEDFRASSEHDLIFEMGLDGV</sequence>
<organism evidence="2">
    <name type="scientific">Amorphochlora amoebiformis</name>
    <dbReference type="NCBI Taxonomy" id="1561963"/>
    <lineage>
        <taxon>Eukaryota</taxon>
        <taxon>Sar</taxon>
        <taxon>Rhizaria</taxon>
        <taxon>Cercozoa</taxon>
        <taxon>Chlorarachniophyceae</taxon>
        <taxon>Amorphochlora</taxon>
    </lineage>
</organism>
<dbReference type="EMBL" id="HBEM01025510">
    <property type="protein sequence ID" value="CAD8458371.1"/>
    <property type="molecule type" value="Transcribed_RNA"/>
</dbReference>
<evidence type="ECO:0008006" key="3">
    <source>
        <dbReference type="Google" id="ProtNLM"/>
    </source>
</evidence>
<reference evidence="2" key="1">
    <citation type="submission" date="2021-01" db="EMBL/GenBank/DDBJ databases">
        <authorList>
            <person name="Corre E."/>
            <person name="Pelletier E."/>
            <person name="Niang G."/>
            <person name="Scheremetjew M."/>
            <person name="Finn R."/>
            <person name="Kale V."/>
            <person name="Holt S."/>
            <person name="Cochrane G."/>
            <person name="Meng A."/>
            <person name="Brown T."/>
            <person name="Cohen L."/>
        </authorList>
    </citation>
    <scope>NUCLEOTIDE SEQUENCE</scope>
    <source>
        <strain evidence="2">CCMP2058</strain>
    </source>
</reference>